<dbReference type="AlphaFoldDB" id="A0A7C2S806"/>
<proteinExistence type="predicted"/>
<name>A0A7C2S806_9BACT</name>
<reference evidence="1" key="1">
    <citation type="journal article" date="2020" name="mSystems">
        <title>Genome- and Community-Level Interaction Insights into Carbon Utilization and Element Cycling Functions of Hydrothermarchaeota in Hydrothermal Sediment.</title>
        <authorList>
            <person name="Zhou Z."/>
            <person name="Liu Y."/>
            <person name="Xu W."/>
            <person name="Pan J."/>
            <person name="Luo Z.H."/>
            <person name="Li M."/>
        </authorList>
    </citation>
    <scope>NUCLEOTIDE SEQUENCE [LARGE SCALE GENOMIC DNA]</scope>
    <source>
        <strain evidence="1">SpSt-299</strain>
    </source>
</reference>
<organism evidence="1">
    <name type="scientific">Thermoanaerobaculum aquaticum</name>
    <dbReference type="NCBI Taxonomy" id="1312852"/>
    <lineage>
        <taxon>Bacteria</taxon>
        <taxon>Pseudomonadati</taxon>
        <taxon>Acidobacteriota</taxon>
        <taxon>Thermoanaerobaculia</taxon>
        <taxon>Thermoanaerobaculales</taxon>
        <taxon>Thermoanaerobaculaceae</taxon>
        <taxon>Thermoanaerobaculum</taxon>
    </lineage>
</organism>
<accession>A0A7C2S806</accession>
<sequence length="122" mass="13588">MEENLPPEAHDATRRPPKVELFPVGMDPWVTGVYAMGKDLLVRSEKEPDKLYLLAEDEQDWQCFQLPSALTGAKVPSVTVSSEGFWVSSEKGRLFFSAADVQALWSDKSGENRHSPKPETAP</sequence>
<evidence type="ECO:0000313" key="1">
    <source>
        <dbReference type="EMBL" id="HET46672.1"/>
    </source>
</evidence>
<gene>
    <name evidence="1" type="ORF">ENQ31_00685</name>
</gene>
<dbReference type="EMBL" id="DSMR01000046">
    <property type="protein sequence ID" value="HET46672.1"/>
    <property type="molecule type" value="Genomic_DNA"/>
</dbReference>
<comment type="caution">
    <text evidence="1">The sequence shown here is derived from an EMBL/GenBank/DDBJ whole genome shotgun (WGS) entry which is preliminary data.</text>
</comment>
<protein>
    <submittedName>
        <fullName evidence="1">Uncharacterized protein</fullName>
    </submittedName>
</protein>